<dbReference type="RefSeq" id="WP_263248788.1">
    <property type="nucleotide sequence ID" value="NZ_BAABLT010000004.1"/>
</dbReference>
<protein>
    <submittedName>
        <fullName evidence="3">ABC transporter substrate-binding protein</fullName>
    </submittedName>
</protein>
<dbReference type="EMBL" id="JBHTIW010000011">
    <property type="protein sequence ID" value="MFD0921148.1"/>
    <property type="molecule type" value="Genomic_DNA"/>
</dbReference>
<evidence type="ECO:0000313" key="3">
    <source>
        <dbReference type="EMBL" id="MFD0921148.1"/>
    </source>
</evidence>
<dbReference type="InterPro" id="IPR002491">
    <property type="entry name" value="ABC_transptr_periplasmic_BD"/>
</dbReference>
<organism evidence="3 4">
    <name type="scientific">Saccharopolyspora rosea</name>
    <dbReference type="NCBI Taxonomy" id="524884"/>
    <lineage>
        <taxon>Bacteria</taxon>
        <taxon>Bacillati</taxon>
        <taxon>Actinomycetota</taxon>
        <taxon>Actinomycetes</taxon>
        <taxon>Pseudonocardiales</taxon>
        <taxon>Pseudonocardiaceae</taxon>
        <taxon>Saccharopolyspora</taxon>
    </lineage>
</organism>
<name>A0ABW3FTY3_9PSEU</name>
<dbReference type="PROSITE" id="PS51257">
    <property type="entry name" value="PROKAR_LIPOPROTEIN"/>
    <property type="match status" value="1"/>
</dbReference>
<evidence type="ECO:0000259" key="2">
    <source>
        <dbReference type="PROSITE" id="PS50983"/>
    </source>
</evidence>
<sequence>MTAFRRLAALLLAALALFIGITGCASRPRSETSPPVDDPASAFPVKVQLPGVDPVTLTQQPKRIVSLSPTATETLYAIGAGNQVVAVDSDSDHPKQAPRTKLNALTADAAAVGGQNPDLVIAPDSARQLAEGLHAVNVPVLLTPAAASLDDTYRQIEVLGQATGHGNQARALVDRMRGDIDKIVRDTPKPPHPMSYYHEISPDHYTATAQSFVGSIYGLFGLTNIADPAGGQFPRLSDEQILHANPNLIFLADTKCCQVTPEAVAQRPGWGTVDAVRTGHVVPLDDDVASRWGPRVVDLVRAVSDAVTKAQHG</sequence>
<gene>
    <name evidence="3" type="ORF">ACFQ16_15485</name>
</gene>
<evidence type="ECO:0000313" key="4">
    <source>
        <dbReference type="Proteomes" id="UP001597018"/>
    </source>
</evidence>
<dbReference type="CDD" id="cd01143">
    <property type="entry name" value="YvrC"/>
    <property type="match status" value="1"/>
</dbReference>
<accession>A0ABW3FTY3</accession>
<dbReference type="SUPFAM" id="SSF53807">
    <property type="entry name" value="Helical backbone' metal receptor"/>
    <property type="match status" value="1"/>
</dbReference>
<dbReference type="PROSITE" id="PS50983">
    <property type="entry name" value="FE_B12_PBP"/>
    <property type="match status" value="1"/>
</dbReference>
<reference evidence="4" key="1">
    <citation type="journal article" date="2019" name="Int. J. Syst. Evol. Microbiol.">
        <title>The Global Catalogue of Microorganisms (GCM) 10K type strain sequencing project: providing services to taxonomists for standard genome sequencing and annotation.</title>
        <authorList>
            <consortium name="The Broad Institute Genomics Platform"/>
            <consortium name="The Broad Institute Genome Sequencing Center for Infectious Disease"/>
            <person name="Wu L."/>
            <person name="Ma J."/>
        </authorList>
    </citation>
    <scope>NUCLEOTIDE SEQUENCE [LARGE SCALE GENOMIC DNA]</scope>
    <source>
        <strain evidence="4">CCUG 56401</strain>
    </source>
</reference>
<comment type="similarity">
    <text evidence="1">Belongs to the bacterial solute-binding protein 8 family.</text>
</comment>
<comment type="caution">
    <text evidence="3">The sequence shown here is derived from an EMBL/GenBank/DDBJ whole genome shotgun (WGS) entry which is preliminary data.</text>
</comment>
<feature type="domain" description="Fe/B12 periplasmic-binding" evidence="2">
    <location>
        <begin position="63"/>
        <end position="311"/>
    </location>
</feature>
<dbReference type="InterPro" id="IPR050902">
    <property type="entry name" value="ABC_Transporter_SBP"/>
</dbReference>
<dbReference type="PANTHER" id="PTHR30535:SF34">
    <property type="entry name" value="MOLYBDATE-BINDING PROTEIN MOLA"/>
    <property type="match status" value="1"/>
</dbReference>
<dbReference type="PANTHER" id="PTHR30535">
    <property type="entry name" value="VITAMIN B12-BINDING PROTEIN"/>
    <property type="match status" value="1"/>
</dbReference>
<evidence type="ECO:0000256" key="1">
    <source>
        <dbReference type="ARBA" id="ARBA00008814"/>
    </source>
</evidence>
<proteinExistence type="inferred from homology"/>
<dbReference type="Gene3D" id="3.40.50.1980">
    <property type="entry name" value="Nitrogenase molybdenum iron protein domain"/>
    <property type="match status" value="2"/>
</dbReference>
<dbReference type="Proteomes" id="UP001597018">
    <property type="component" value="Unassembled WGS sequence"/>
</dbReference>
<dbReference type="Pfam" id="PF01497">
    <property type="entry name" value="Peripla_BP_2"/>
    <property type="match status" value="1"/>
</dbReference>
<keyword evidence="4" id="KW-1185">Reference proteome</keyword>